<evidence type="ECO:0000313" key="7">
    <source>
        <dbReference type="Proteomes" id="UP000266861"/>
    </source>
</evidence>
<dbReference type="GO" id="GO:0030688">
    <property type="term" value="C:preribosome, small subunit precursor"/>
    <property type="evidence" value="ECO:0007669"/>
    <property type="project" value="InterPro"/>
</dbReference>
<dbReference type="Proteomes" id="UP000266861">
    <property type="component" value="Unassembled WGS sequence"/>
</dbReference>
<dbReference type="GO" id="GO:0005730">
    <property type="term" value="C:nucleolus"/>
    <property type="evidence" value="ECO:0007669"/>
    <property type="project" value="UniProtKB-SubCell"/>
</dbReference>
<feature type="region of interest" description="Disordered" evidence="5">
    <location>
        <begin position="129"/>
        <end position="162"/>
    </location>
</feature>
<evidence type="ECO:0000313" key="6">
    <source>
        <dbReference type="EMBL" id="RHZ81446.1"/>
    </source>
</evidence>
<feature type="compositionally biased region" description="Basic residues" evidence="5">
    <location>
        <begin position="101"/>
        <end position="110"/>
    </location>
</feature>
<dbReference type="STRING" id="1348612.A0A397J607"/>
<gene>
    <name evidence="6" type="ORF">Glove_120g118</name>
</gene>
<feature type="compositionally biased region" description="Low complexity" evidence="5">
    <location>
        <begin position="133"/>
        <end position="148"/>
    </location>
</feature>
<evidence type="ECO:0000256" key="2">
    <source>
        <dbReference type="ARBA" id="ARBA00011022"/>
    </source>
</evidence>
<organism evidence="6 7">
    <name type="scientific">Diversispora epigaea</name>
    <dbReference type="NCBI Taxonomy" id="1348612"/>
    <lineage>
        <taxon>Eukaryota</taxon>
        <taxon>Fungi</taxon>
        <taxon>Fungi incertae sedis</taxon>
        <taxon>Mucoromycota</taxon>
        <taxon>Glomeromycotina</taxon>
        <taxon>Glomeromycetes</taxon>
        <taxon>Diversisporales</taxon>
        <taxon>Diversisporaceae</taxon>
        <taxon>Diversispora</taxon>
    </lineage>
</organism>
<proteinExistence type="inferred from homology"/>
<dbReference type="InterPro" id="IPR028160">
    <property type="entry name" value="Slx9-like"/>
</dbReference>
<evidence type="ECO:0000256" key="3">
    <source>
        <dbReference type="ARBA" id="ARBA00021321"/>
    </source>
</evidence>
<feature type="region of interest" description="Disordered" evidence="5">
    <location>
        <begin position="28"/>
        <end position="81"/>
    </location>
</feature>
<dbReference type="OrthoDB" id="18703at2759"/>
<evidence type="ECO:0000256" key="4">
    <source>
        <dbReference type="ARBA" id="ARBA00023242"/>
    </source>
</evidence>
<comment type="caution">
    <text evidence="6">The sequence shown here is derived from an EMBL/GenBank/DDBJ whole genome shotgun (WGS) entry which is preliminary data.</text>
</comment>
<name>A0A397J607_9GLOM</name>
<dbReference type="EMBL" id="PQFF01000112">
    <property type="protein sequence ID" value="RHZ81446.1"/>
    <property type="molecule type" value="Genomic_DNA"/>
</dbReference>
<dbReference type="PANTHER" id="PTHR31109">
    <property type="entry name" value="PROTEIN FAM207A"/>
    <property type="match status" value="1"/>
</dbReference>
<feature type="region of interest" description="Disordered" evidence="5">
    <location>
        <begin position="94"/>
        <end position="115"/>
    </location>
</feature>
<keyword evidence="7" id="KW-1185">Reference proteome</keyword>
<dbReference type="GO" id="GO:0000462">
    <property type="term" value="P:maturation of SSU-rRNA from tricistronic rRNA transcript (SSU-rRNA, 5.8S rRNA, LSU-rRNA)"/>
    <property type="evidence" value="ECO:0007669"/>
    <property type="project" value="InterPro"/>
</dbReference>
<keyword evidence="4" id="KW-0539">Nucleus</keyword>
<evidence type="ECO:0000256" key="5">
    <source>
        <dbReference type="SAM" id="MobiDB-lite"/>
    </source>
</evidence>
<comment type="similarity">
    <text evidence="2">Belongs to the SLX9 family.</text>
</comment>
<evidence type="ECO:0000256" key="1">
    <source>
        <dbReference type="ARBA" id="ARBA00004604"/>
    </source>
</evidence>
<accession>A0A397J607</accession>
<dbReference type="GO" id="GO:0030686">
    <property type="term" value="C:90S preribosome"/>
    <property type="evidence" value="ECO:0007669"/>
    <property type="project" value="InterPro"/>
</dbReference>
<dbReference type="PANTHER" id="PTHR31109:SF2">
    <property type="entry name" value="RIBOSOME BIOGENESIS PROTEIN SLX9 HOMOLOG"/>
    <property type="match status" value="1"/>
</dbReference>
<protein>
    <recommendedName>
        <fullName evidence="3">Ribosome biogenesis protein SLX9</fullName>
    </recommendedName>
</protein>
<comment type="subcellular location">
    <subcellularLocation>
        <location evidence="1">Nucleus</location>
        <location evidence="1">Nucleolus</location>
    </subcellularLocation>
</comment>
<feature type="compositionally biased region" description="Low complexity" evidence="5">
    <location>
        <begin position="55"/>
        <end position="69"/>
    </location>
</feature>
<dbReference type="AlphaFoldDB" id="A0A397J607"/>
<reference evidence="6 7" key="1">
    <citation type="submission" date="2018-08" db="EMBL/GenBank/DDBJ databases">
        <title>Genome and evolution of the arbuscular mycorrhizal fungus Diversispora epigaea (formerly Glomus versiforme) and its bacterial endosymbionts.</title>
        <authorList>
            <person name="Sun X."/>
            <person name="Fei Z."/>
            <person name="Harrison M."/>
        </authorList>
    </citation>
    <scope>NUCLEOTIDE SEQUENCE [LARGE SCALE GENOMIC DNA]</scope>
    <source>
        <strain evidence="6 7">IT104</strain>
    </source>
</reference>
<feature type="compositionally biased region" description="Basic and acidic residues" evidence="5">
    <location>
        <begin position="72"/>
        <end position="81"/>
    </location>
</feature>
<dbReference type="Pfam" id="PF15341">
    <property type="entry name" value="SLX9"/>
    <property type="match status" value="1"/>
</dbReference>
<sequence>MPKVKKPRNSIHHRKFAVPEKKVEKVIVGSTQPLYDNNNDDDNDIDKGGDESIIKQQQPQKSQPSQKSHPQTKKEKINRKREFWKQKFALSKLSNLSNNVNKKKRKKKKSQQMDIFEDTLNLSSLKDSLLTINPSKNDQNSQKKSSLNSPPPPPPVVKTTTARKNVAMKEIPRFYEILQHSEFKINPLSTIRTHIENTLEKKKKETMDVD</sequence>